<dbReference type="GO" id="GO:0003700">
    <property type="term" value="F:DNA-binding transcription factor activity"/>
    <property type="evidence" value="ECO:0007669"/>
    <property type="project" value="InterPro"/>
</dbReference>
<feature type="region of interest" description="Disordered" evidence="4">
    <location>
        <begin position="204"/>
        <end position="231"/>
    </location>
</feature>
<keyword evidence="3" id="KW-0804">Transcription</keyword>
<dbReference type="EMBL" id="QYUM01000002">
    <property type="protein sequence ID" value="RJF93608.1"/>
    <property type="molecule type" value="Genomic_DNA"/>
</dbReference>
<evidence type="ECO:0000313" key="8">
    <source>
        <dbReference type="Proteomes" id="UP000286100"/>
    </source>
</evidence>
<reference evidence="7 8" key="1">
    <citation type="submission" date="2018-09" db="EMBL/GenBank/DDBJ databases">
        <authorList>
            <person name="Zhu H."/>
        </authorList>
    </citation>
    <scope>NUCLEOTIDE SEQUENCE [LARGE SCALE GENOMIC DNA]</scope>
    <source>
        <strain evidence="7 8">K2R01-6</strain>
    </source>
</reference>
<dbReference type="PROSITE" id="PS51063">
    <property type="entry name" value="HTH_CRP_2"/>
    <property type="match status" value="1"/>
</dbReference>
<evidence type="ECO:0000313" key="7">
    <source>
        <dbReference type="EMBL" id="RJF93608.1"/>
    </source>
</evidence>
<dbReference type="RefSeq" id="WP_119759943.1">
    <property type="nucleotide sequence ID" value="NZ_QYUM01000002.1"/>
</dbReference>
<feature type="domain" description="HTH crp-type" evidence="6">
    <location>
        <begin position="121"/>
        <end position="191"/>
    </location>
</feature>
<dbReference type="AlphaFoldDB" id="A0A418WQT2"/>
<dbReference type="SUPFAM" id="SSF51206">
    <property type="entry name" value="cAMP-binding domain-like"/>
    <property type="match status" value="1"/>
</dbReference>
<dbReference type="InterPro" id="IPR018490">
    <property type="entry name" value="cNMP-bd_dom_sf"/>
</dbReference>
<dbReference type="PANTHER" id="PTHR24567:SF75">
    <property type="entry name" value="FUMARATE AND NITRATE REDUCTION REGULATORY PROTEIN"/>
    <property type="match status" value="1"/>
</dbReference>
<gene>
    <name evidence="7" type="ORF">D3876_04660</name>
</gene>
<organism evidence="7 8">
    <name type="scientific">Sphingomonas cavernae</name>
    <dbReference type="NCBI Taxonomy" id="2320861"/>
    <lineage>
        <taxon>Bacteria</taxon>
        <taxon>Pseudomonadati</taxon>
        <taxon>Pseudomonadota</taxon>
        <taxon>Alphaproteobacteria</taxon>
        <taxon>Sphingomonadales</taxon>
        <taxon>Sphingomonadaceae</taxon>
        <taxon>Sphingomonas</taxon>
    </lineage>
</organism>
<dbReference type="InterPro" id="IPR012318">
    <property type="entry name" value="HTH_CRP"/>
</dbReference>
<dbReference type="PRINTS" id="PR00034">
    <property type="entry name" value="HTHCRP"/>
</dbReference>
<keyword evidence="8" id="KW-1185">Reference proteome</keyword>
<dbReference type="GO" id="GO:0003677">
    <property type="term" value="F:DNA binding"/>
    <property type="evidence" value="ECO:0007669"/>
    <property type="project" value="UniProtKB-KW"/>
</dbReference>
<dbReference type="InterPro" id="IPR036388">
    <property type="entry name" value="WH-like_DNA-bd_sf"/>
</dbReference>
<evidence type="ECO:0000256" key="4">
    <source>
        <dbReference type="SAM" id="MobiDB-lite"/>
    </source>
</evidence>
<evidence type="ECO:0000259" key="6">
    <source>
        <dbReference type="PROSITE" id="PS51063"/>
    </source>
</evidence>
<evidence type="ECO:0000256" key="3">
    <source>
        <dbReference type="ARBA" id="ARBA00023163"/>
    </source>
</evidence>
<dbReference type="OrthoDB" id="667966at2"/>
<dbReference type="Pfam" id="PF13545">
    <property type="entry name" value="HTH_Crp_2"/>
    <property type="match status" value="1"/>
</dbReference>
<dbReference type="PANTHER" id="PTHR24567">
    <property type="entry name" value="CRP FAMILY TRANSCRIPTIONAL REGULATORY PROTEIN"/>
    <property type="match status" value="1"/>
</dbReference>
<dbReference type="PROSITE" id="PS50042">
    <property type="entry name" value="CNMP_BINDING_3"/>
    <property type="match status" value="1"/>
</dbReference>
<dbReference type="Gene3D" id="1.10.10.10">
    <property type="entry name" value="Winged helix-like DNA-binding domain superfamily/Winged helix DNA-binding domain"/>
    <property type="match status" value="1"/>
</dbReference>
<dbReference type="Pfam" id="PF00027">
    <property type="entry name" value="cNMP_binding"/>
    <property type="match status" value="1"/>
</dbReference>
<dbReference type="CDD" id="cd00092">
    <property type="entry name" value="HTH_CRP"/>
    <property type="match status" value="1"/>
</dbReference>
<sequence>MITLNAQPLRDDNELARSLFSYAKGEVLYRQDDRADCWFEVVSGIVRTCRLYPDGRRQLMGFFYPGDAFGVDHDFYKASGEAVTDKVLARRHLSRDALIDDAALHRALKSAEDCIFLLGHRTAAERLAAFLLAFGERTGAQVCITLPMSRCDIADYLGLTIETVSRTMSDFVRRGLVALDAPQRVRILDARQLSAVAGDLHAPDDAEIAMRPGSSSRGPSTPQRHASHQGR</sequence>
<evidence type="ECO:0000256" key="2">
    <source>
        <dbReference type="ARBA" id="ARBA00023125"/>
    </source>
</evidence>
<protein>
    <submittedName>
        <fullName evidence="7">Uncharacterized protein</fullName>
    </submittedName>
</protein>
<dbReference type="SUPFAM" id="SSF46785">
    <property type="entry name" value="Winged helix' DNA-binding domain"/>
    <property type="match status" value="1"/>
</dbReference>
<feature type="domain" description="Cyclic nucleotide-binding" evidence="5">
    <location>
        <begin position="22"/>
        <end position="70"/>
    </location>
</feature>
<dbReference type="Proteomes" id="UP000286100">
    <property type="component" value="Unassembled WGS sequence"/>
</dbReference>
<dbReference type="InterPro" id="IPR014710">
    <property type="entry name" value="RmlC-like_jellyroll"/>
</dbReference>
<keyword evidence="2" id="KW-0238">DNA-binding</keyword>
<dbReference type="InterPro" id="IPR018335">
    <property type="entry name" value="Tscrpt_reg_HTH_Crp-type_CS"/>
</dbReference>
<feature type="compositionally biased region" description="Low complexity" evidence="4">
    <location>
        <begin position="211"/>
        <end position="220"/>
    </location>
</feature>
<dbReference type="InterPro" id="IPR000595">
    <property type="entry name" value="cNMP-bd_dom"/>
</dbReference>
<name>A0A418WQT2_9SPHN</name>
<dbReference type="InterPro" id="IPR050397">
    <property type="entry name" value="Env_Response_Regulators"/>
</dbReference>
<proteinExistence type="predicted"/>
<dbReference type="SMART" id="SM00100">
    <property type="entry name" value="cNMP"/>
    <property type="match status" value="1"/>
</dbReference>
<dbReference type="SMART" id="SM00419">
    <property type="entry name" value="HTH_CRP"/>
    <property type="match status" value="1"/>
</dbReference>
<dbReference type="PROSITE" id="PS00042">
    <property type="entry name" value="HTH_CRP_1"/>
    <property type="match status" value="1"/>
</dbReference>
<dbReference type="CDD" id="cd00038">
    <property type="entry name" value="CAP_ED"/>
    <property type="match status" value="1"/>
</dbReference>
<evidence type="ECO:0000256" key="1">
    <source>
        <dbReference type="ARBA" id="ARBA00023015"/>
    </source>
</evidence>
<accession>A0A418WQT2</accession>
<dbReference type="GO" id="GO:0005829">
    <property type="term" value="C:cytosol"/>
    <property type="evidence" value="ECO:0007669"/>
    <property type="project" value="TreeGrafter"/>
</dbReference>
<dbReference type="Gene3D" id="2.60.120.10">
    <property type="entry name" value="Jelly Rolls"/>
    <property type="match status" value="1"/>
</dbReference>
<dbReference type="InterPro" id="IPR036390">
    <property type="entry name" value="WH_DNA-bd_sf"/>
</dbReference>
<evidence type="ECO:0000259" key="5">
    <source>
        <dbReference type="PROSITE" id="PS50042"/>
    </source>
</evidence>
<keyword evidence="1" id="KW-0805">Transcription regulation</keyword>
<comment type="caution">
    <text evidence="7">The sequence shown here is derived from an EMBL/GenBank/DDBJ whole genome shotgun (WGS) entry which is preliminary data.</text>
</comment>